<evidence type="ECO:0000313" key="2">
    <source>
        <dbReference type="Proteomes" id="UP000694892"/>
    </source>
</evidence>
<evidence type="ECO:0000313" key="1">
    <source>
        <dbReference type="EMBL" id="OCT61899.1"/>
    </source>
</evidence>
<accession>A0A974BVR0</accession>
<dbReference type="Proteomes" id="UP000694892">
    <property type="component" value="Chromosome 9_10S"/>
</dbReference>
<proteinExistence type="predicted"/>
<name>A0A974BVR0_XENLA</name>
<gene>
    <name evidence="1" type="ORF">XELAEV_18047931mg</name>
</gene>
<dbReference type="AlphaFoldDB" id="A0A974BVR0"/>
<sequence length="150" mass="17578">MVKRWCVFLFLSDTTERNHHLKTLKADFINRGYNPRIVDKHIYRAPRISRSQLLLYKEKPEINWMPLVVTYNPKLKTVRKTDRDLQGTLNTDESLKNIFPDPPLLAFRQSPNLKKLITRCALSQPTKNGTYPCGKKQCKTCPHIQISDRI</sequence>
<protein>
    <submittedName>
        <fullName evidence="1">Uncharacterized protein</fullName>
    </submittedName>
</protein>
<reference evidence="2" key="1">
    <citation type="journal article" date="2016" name="Nature">
        <title>Genome evolution in the allotetraploid frog Xenopus laevis.</title>
        <authorList>
            <person name="Session A.M."/>
            <person name="Uno Y."/>
            <person name="Kwon T."/>
            <person name="Chapman J.A."/>
            <person name="Toyoda A."/>
            <person name="Takahashi S."/>
            <person name="Fukui A."/>
            <person name="Hikosaka A."/>
            <person name="Suzuki A."/>
            <person name="Kondo M."/>
            <person name="van Heeringen S.J."/>
            <person name="Quigley I."/>
            <person name="Heinz S."/>
            <person name="Ogino H."/>
            <person name="Ochi H."/>
            <person name="Hellsten U."/>
            <person name="Lyons J.B."/>
            <person name="Simakov O."/>
            <person name="Putnam N."/>
            <person name="Stites J."/>
            <person name="Kuroki Y."/>
            <person name="Tanaka T."/>
            <person name="Michiue T."/>
            <person name="Watanabe M."/>
            <person name="Bogdanovic O."/>
            <person name="Lister R."/>
            <person name="Georgiou G."/>
            <person name="Paranjpe S.S."/>
            <person name="van Kruijsbergen I."/>
            <person name="Shu S."/>
            <person name="Carlson J."/>
            <person name="Kinoshita T."/>
            <person name="Ohta Y."/>
            <person name="Mawaribuchi S."/>
            <person name="Jenkins J."/>
            <person name="Grimwood J."/>
            <person name="Schmutz J."/>
            <person name="Mitros T."/>
            <person name="Mozaffari S.V."/>
            <person name="Suzuki Y."/>
            <person name="Haramoto Y."/>
            <person name="Yamamoto T.S."/>
            <person name="Takagi C."/>
            <person name="Heald R."/>
            <person name="Miller K."/>
            <person name="Haudenschild C."/>
            <person name="Kitzman J."/>
            <person name="Nakayama T."/>
            <person name="Izutsu Y."/>
            <person name="Robert J."/>
            <person name="Fortriede J."/>
            <person name="Burns K."/>
            <person name="Lotay V."/>
            <person name="Karimi K."/>
            <person name="Yasuoka Y."/>
            <person name="Dichmann D.S."/>
            <person name="Flajnik M.F."/>
            <person name="Houston D.W."/>
            <person name="Shendure J."/>
            <person name="DuPasquier L."/>
            <person name="Vize P.D."/>
            <person name="Zorn A.M."/>
            <person name="Ito M."/>
            <person name="Marcotte E.M."/>
            <person name="Wallingford J.B."/>
            <person name="Ito Y."/>
            <person name="Asashima M."/>
            <person name="Ueno N."/>
            <person name="Matsuda Y."/>
            <person name="Veenstra G.J."/>
            <person name="Fujiyama A."/>
            <person name="Harland R.M."/>
            <person name="Taira M."/>
            <person name="Rokhsar D.S."/>
        </authorList>
    </citation>
    <scope>NUCLEOTIDE SEQUENCE [LARGE SCALE GENOMIC DNA]</scope>
    <source>
        <strain evidence="2">J</strain>
    </source>
</reference>
<dbReference type="EMBL" id="CM004483">
    <property type="protein sequence ID" value="OCT61899.1"/>
    <property type="molecule type" value="Genomic_DNA"/>
</dbReference>
<organism evidence="1 2">
    <name type="scientific">Xenopus laevis</name>
    <name type="common">African clawed frog</name>
    <dbReference type="NCBI Taxonomy" id="8355"/>
    <lineage>
        <taxon>Eukaryota</taxon>
        <taxon>Metazoa</taxon>
        <taxon>Chordata</taxon>
        <taxon>Craniata</taxon>
        <taxon>Vertebrata</taxon>
        <taxon>Euteleostomi</taxon>
        <taxon>Amphibia</taxon>
        <taxon>Batrachia</taxon>
        <taxon>Anura</taxon>
        <taxon>Pipoidea</taxon>
        <taxon>Pipidae</taxon>
        <taxon>Xenopodinae</taxon>
        <taxon>Xenopus</taxon>
        <taxon>Xenopus</taxon>
    </lineage>
</organism>